<dbReference type="AlphaFoldDB" id="F8AM36"/>
<dbReference type="SUPFAM" id="SSF56821">
    <property type="entry name" value="Prismane protein-like"/>
    <property type="match status" value="1"/>
</dbReference>
<dbReference type="GeneID" id="69064571"/>
<reference evidence="1" key="1">
    <citation type="submission" date="2011-05" db="EMBL/GenBank/DDBJ databases">
        <title>Complete sequence of chromosome of Methanothermococcus okinawensis IH1.</title>
        <authorList>
            <consortium name="US DOE Joint Genome Institute"/>
            <person name="Lucas S."/>
            <person name="Han J."/>
            <person name="Lapidus A."/>
            <person name="Cheng J.-F."/>
            <person name="Goodwin L."/>
            <person name="Pitluck S."/>
            <person name="Peters L."/>
            <person name="Mikhailova N."/>
            <person name="Held B."/>
            <person name="Han C."/>
            <person name="Tapia R."/>
            <person name="Land M."/>
            <person name="Hauser L."/>
            <person name="Kyrpides N."/>
            <person name="Ivanova N."/>
            <person name="Pagani I."/>
            <person name="Sieprawska-Lupa M."/>
            <person name="Takai K."/>
            <person name="Miyazaki J."/>
            <person name="Whitman W."/>
            <person name="Woyke T."/>
        </authorList>
    </citation>
    <scope>NUCLEOTIDE SEQUENCE [LARGE SCALE GENOMIC DNA]</scope>
    <source>
        <strain evidence="1">IH1</strain>
    </source>
</reference>
<organism evidence="1 2">
    <name type="scientific">Methanothermococcus okinawensis (strain DSM 14208 / JCM 11175 / IH1)</name>
    <dbReference type="NCBI Taxonomy" id="647113"/>
    <lineage>
        <taxon>Archaea</taxon>
        <taxon>Methanobacteriati</taxon>
        <taxon>Methanobacteriota</taxon>
        <taxon>Methanomada group</taxon>
        <taxon>Methanococci</taxon>
        <taxon>Methanococcales</taxon>
        <taxon>Methanococcaceae</taxon>
        <taxon>Methanothermococcus</taxon>
    </lineage>
</organism>
<evidence type="ECO:0000313" key="2">
    <source>
        <dbReference type="Proteomes" id="UP000009296"/>
    </source>
</evidence>
<evidence type="ECO:0000313" key="1">
    <source>
        <dbReference type="EMBL" id="AEH06721.1"/>
    </source>
</evidence>
<dbReference type="Proteomes" id="UP000009296">
    <property type="component" value="Chromosome"/>
</dbReference>
<dbReference type="EMBL" id="CP002792">
    <property type="protein sequence ID" value="AEH06721.1"/>
    <property type="molecule type" value="Genomic_DNA"/>
</dbReference>
<dbReference type="Gene3D" id="1.10.8.190">
    <property type="entry name" value="Carbon monoxide dehydrogenase alpha subunit. Chain M, domain 1"/>
    <property type="match status" value="1"/>
</dbReference>
<dbReference type="KEGG" id="mok:Metok_0744"/>
<dbReference type="HOGENOM" id="CLU_3039082_0_0_2"/>
<dbReference type="InterPro" id="IPR011254">
    <property type="entry name" value="Prismane-like_sf"/>
</dbReference>
<dbReference type="GO" id="GO:0016491">
    <property type="term" value="F:oxidoreductase activity"/>
    <property type="evidence" value="ECO:0007669"/>
    <property type="project" value="InterPro"/>
</dbReference>
<dbReference type="STRING" id="647113.Metok_0744"/>
<accession>F8AM36</accession>
<gene>
    <name evidence="1" type="ordered locus">Metok_0744</name>
</gene>
<keyword evidence="2" id="KW-1185">Reference proteome</keyword>
<name>F8AM36_METOI</name>
<proteinExistence type="predicted"/>
<dbReference type="RefSeq" id="WP_013866906.1">
    <property type="nucleotide sequence ID" value="NC_015636.1"/>
</dbReference>
<protein>
    <submittedName>
        <fullName evidence="1">Bifunctional acetyl-CoA decarbonylase/synthase complex subunit alpha/beta</fullName>
    </submittedName>
</protein>
<sequence>MVVKNIISGGKSVLNLTKELLTDKENKNVGYPSTNYNLPIIYGLLGKKLKILSS</sequence>